<dbReference type="GO" id="GO:0008757">
    <property type="term" value="F:S-adenosylmethionine-dependent methyltransferase activity"/>
    <property type="evidence" value="ECO:0007669"/>
    <property type="project" value="InterPro"/>
</dbReference>
<dbReference type="PANTHER" id="PTHR43861:SF3">
    <property type="entry name" value="PUTATIVE (AFU_ORTHOLOGUE AFUA_2G14390)-RELATED"/>
    <property type="match status" value="1"/>
</dbReference>
<dbReference type="EMBL" id="MCRJ01000063">
    <property type="protein sequence ID" value="ODN70067.1"/>
    <property type="molecule type" value="Genomic_DNA"/>
</dbReference>
<organism evidence="3 4">
    <name type="scientific">Methylobrevis pamukkalensis</name>
    <dbReference type="NCBI Taxonomy" id="1439726"/>
    <lineage>
        <taxon>Bacteria</taxon>
        <taxon>Pseudomonadati</taxon>
        <taxon>Pseudomonadota</taxon>
        <taxon>Alphaproteobacteria</taxon>
        <taxon>Hyphomicrobiales</taxon>
        <taxon>Pleomorphomonadaceae</taxon>
        <taxon>Methylobrevis</taxon>
    </lineage>
</organism>
<sequence>MLELLAPRAVRALGIDASHDMLSIARVRLAEAGLDHVQVRHGDIYDIQVPAGSFDLVVIHQVLHYLDDPGRAIREAARTLRAGGRLLVVDFAPHGIEALRESHAHRRLGFSHEEMAGWFAAAGLDTETVRDLSVDGAAAQPLTVTLWLARDRRMLMAGLDAADDGRA</sequence>
<protein>
    <submittedName>
        <fullName evidence="3">Putative methyltransferase YcgJ</fullName>
        <ecNumber evidence="3">2.1.1.-</ecNumber>
    </submittedName>
</protein>
<evidence type="ECO:0000313" key="3">
    <source>
        <dbReference type="EMBL" id="ODN70067.1"/>
    </source>
</evidence>
<dbReference type="PATRIC" id="fig|1439726.3.peg.2746"/>
<dbReference type="CDD" id="cd02440">
    <property type="entry name" value="AdoMet_MTases"/>
    <property type="match status" value="1"/>
</dbReference>
<dbReference type="Proteomes" id="UP000094622">
    <property type="component" value="Unassembled WGS sequence"/>
</dbReference>
<feature type="domain" description="Methyltransferase type 11" evidence="2">
    <location>
        <begin position="3"/>
        <end position="88"/>
    </location>
</feature>
<comment type="caution">
    <text evidence="3">The sequence shown here is derived from an EMBL/GenBank/DDBJ whole genome shotgun (WGS) entry which is preliminary data.</text>
</comment>
<dbReference type="SUPFAM" id="SSF53335">
    <property type="entry name" value="S-adenosyl-L-methionine-dependent methyltransferases"/>
    <property type="match status" value="1"/>
</dbReference>
<evidence type="ECO:0000256" key="1">
    <source>
        <dbReference type="ARBA" id="ARBA00022679"/>
    </source>
</evidence>
<gene>
    <name evidence="3" type="primary">ycgJ_1</name>
    <name evidence="3" type="ORF">A6302_02607</name>
</gene>
<dbReference type="InterPro" id="IPR013216">
    <property type="entry name" value="Methyltransf_11"/>
</dbReference>
<keyword evidence="3" id="KW-0489">Methyltransferase</keyword>
<keyword evidence="4" id="KW-1185">Reference proteome</keyword>
<dbReference type="PANTHER" id="PTHR43861">
    <property type="entry name" value="TRANS-ACONITATE 2-METHYLTRANSFERASE-RELATED"/>
    <property type="match status" value="1"/>
</dbReference>
<proteinExistence type="predicted"/>
<dbReference type="AlphaFoldDB" id="A0A1E3H184"/>
<evidence type="ECO:0000259" key="2">
    <source>
        <dbReference type="Pfam" id="PF08241"/>
    </source>
</evidence>
<dbReference type="InterPro" id="IPR029063">
    <property type="entry name" value="SAM-dependent_MTases_sf"/>
</dbReference>
<dbReference type="Pfam" id="PF08241">
    <property type="entry name" value="Methyltransf_11"/>
    <property type="match status" value="1"/>
</dbReference>
<dbReference type="GO" id="GO:0032259">
    <property type="term" value="P:methylation"/>
    <property type="evidence" value="ECO:0007669"/>
    <property type="project" value="UniProtKB-KW"/>
</dbReference>
<evidence type="ECO:0000313" key="4">
    <source>
        <dbReference type="Proteomes" id="UP000094622"/>
    </source>
</evidence>
<reference evidence="3 4" key="1">
    <citation type="submission" date="2016-07" db="EMBL/GenBank/DDBJ databases">
        <title>Draft Genome Sequence of Methylobrevis pamukkalensis PK2.</title>
        <authorList>
            <person name="Vasilenko O.V."/>
            <person name="Doronina N.V."/>
            <person name="Shmareva M.N."/>
            <person name="Tarlachkov S.V."/>
            <person name="Mustakhimov I."/>
            <person name="Trotsenko Y.A."/>
        </authorList>
    </citation>
    <scope>NUCLEOTIDE SEQUENCE [LARGE SCALE GENOMIC DNA]</scope>
    <source>
        <strain evidence="3 4">PK2</strain>
    </source>
</reference>
<dbReference type="Gene3D" id="3.40.50.150">
    <property type="entry name" value="Vaccinia Virus protein VP39"/>
    <property type="match status" value="1"/>
</dbReference>
<accession>A0A1E3H184</accession>
<dbReference type="EC" id="2.1.1.-" evidence="3"/>
<keyword evidence="1 3" id="KW-0808">Transferase</keyword>
<name>A0A1E3H184_9HYPH</name>